<evidence type="ECO:0000313" key="1">
    <source>
        <dbReference type="EMBL" id="KAK9323403.1"/>
    </source>
</evidence>
<gene>
    <name evidence="1" type="ORF">V1517DRAFT_320658</name>
</gene>
<comment type="caution">
    <text evidence="1">The sequence shown here is derived from an EMBL/GenBank/DDBJ whole genome shotgun (WGS) entry which is preliminary data.</text>
</comment>
<protein>
    <submittedName>
        <fullName evidence="1">CHCH domain protein</fullName>
    </submittedName>
</protein>
<accession>A0ACC3TQH0</accession>
<dbReference type="EMBL" id="MU970062">
    <property type="protein sequence ID" value="KAK9323403.1"/>
    <property type="molecule type" value="Genomic_DNA"/>
</dbReference>
<sequence length="214" mass="22625">MERQQLSGLRVAEHSLTVSDSECPGLKSSTFEHIPNFIRCNVSSINYFQSPQSTAPIIAMPRSSSRRSAPAPPTRRPMSTSAAPPAHHQAPPPPAPAHQQPVIVQGQQPSLFGQMASTAAGVAVGSTVGHALGGALGGIFGGGSSAPPAEQPQAAAPLAPQQSSYAYNNNQQASVCDVDARNFTKCLDDNNGNMQICDWYLQQLKACQEMSRNY</sequence>
<proteinExistence type="predicted"/>
<organism evidence="1 2">
    <name type="scientific">Lipomyces orientalis</name>
    <dbReference type="NCBI Taxonomy" id="1233043"/>
    <lineage>
        <taxon>Eukaryota</taxon>
        <taxon>Fungi</taxon>
        <taxon>Dikarya</taxon>
        <taxon>Ascomycota</taxon>
        <taxon>Saccharomycotina</taxon>
        <taxon>Lipomycetes</taxon>
        <taxon>Lipomycetales</taxon>
        <taxon>Lipomycetaceae</taxon>
        <taxon>Lipomyces</taxon>
    </lineage>
</organism>
<keyword evidence="2" id="KW-1185">Reference proteome</keyword>
<reference evidence="2" key="1">
    <citation type="journal article" date="2024" name="Front. Bioeng. Biotechnol.">
        <title>Genome-scale model development and genomic sequencing of the oleaginous clade Lipomyces.</title>
        <authorList>
            <person name="Czajka J.J."/>
            <person name="Han Y."/>
            <person name="Kim J."/>
            <person name="Mondo S.J."/>
            <person name="Hofstad B.A."/>
            <person name="Robles A."/>
            <person name="Haridas S."/>
            <person name="Riley R."/>
            <person name="LaButti K."/>
            <person name="Pangilinan J."/>
            <person name="Andreopoulos W."/>
            <person name="Lipzen A."/>
            <person name="Yan J."/>
            <person name="Wang M."/>
            <person name="Ng V."/>
            <person name="Grigoriev I.V."/>
            <person name="Spatafora J.W."/>
            <person name="Magnuson J.K."/>
            <person name="Baker S.E."/>
            <person name="Pomraning K.R."/>
        </authorList>
    </citation>
    <scope>NUCLEOTIDE SEQUENCE [LARGE SCALE GENOMIC DNA]</scope>
    <source>
        <strain evidence="2">CBS 10300</strain>
    </source>
</reference>
<evidence type="ECO:0000313" key="2">
    <source>
        <dbReference type="Proteomes" id="UP001489719"/>
    </source>
</evidence>
<dbReference type="Proteomes" id="UP001489719">
    <property type="component" value="Unassembled WGS sequence"/>
</dbReference>
<name>A0ACC3TQH0_9ASCO</name>